<organism evidence="4 5">
    <name type="scientific">Actinoplanes flavus</name>
    <dbReference type="NCBI Taxonomy" id="2820290"/>
    <lineage>
        <taxon>Bacteria</taxon>
        <taxon>Bacillati</taxon>
        <taxon>Actinomycetota</taxon>
        <taxon>Actinomycetes</taxon>
        <taxon>Micromonosporales</taxon>
        <taxon>Micromonosporaceae</taxon>
        <taxon>Actinoplanes</taxon>
    </lineage>
</organism>
<evidence type="ECO:0000256" key="1">
    <source>
        <dbReference type="SAM" id="MobiDB-lite"/>
    </source>
</evidence>
<accession>A0ABS3UW58</accession>
<keyword evidence="2" id="KW-0472">Membrane</keyword>
<sequence length="186" mass="20039">MHIEFTYARSPEYYRNKFPARTSRAAKPLFASVAPIGFLAVFIVLGGELSPKALMTGGLLLLAAIAAIGSALWLSARAARRPPEAPESALVPRVWALTGERLVVSKTESSIEYDWSVFTAMWVLDDAYLLRTATGGIIDIPRAPLTPEQDAELRTFLCAVVDRPESSIGPDRPEPTAGPSTEPSAA</sequence>
<feature type="transmembrane region" description="Helical" evidence="2">
    <location>
        <begin position="53"/>
        <end position="74"/>
    </location>
</feature>
<comment type="caution">
    <text evidence="4">The sequence shown here is derived from an EMBL/GenBank/DDBJ whole genome shotgun (WGS) entry which is preliminary data.</text>
</comment>
<dbReference type="InterPro" id="IPR025588">
    <property type="entry name" value="YcxB-like_C"/>
</dbReference>
<dbReference type="EMBL" id="JAGFNS010000031">
    <property type="protein sequence ID" value="MBO3742818.1"/>
    <property type="molecule type" value="Genomic_DNA"/>
</dbReference>
<feature type="transmembrane region" description="Helical" evidence="2">
    <location>
        <begin position="29"/>
        <end position="47"/>
    </location>
</feature>
<name>A0ABS3UW58_9ACTN</name>
<dbReference type="RefSeq" id="WP_208472008.1">
    <property type="nucleotide sequence ID" value="NZ_JAGFNS010000031.1"/>
</dbReference>
<evidence type="ECO:0000256" key="2">
    <source>
        <dbReference type="SAM" id="Phobius"/>
    </source>
</evidence>
<evidence type="ECO:0000313" key="5">
    <source>
        <dbReference type="Proteomes" id="UP000679690"/>
    </source>
</evidence>
<feature type="domain" description="YcxB-like C-terminal" evidence="3">
    <location>
        <begin position="99"/>
        <end position="157"/>
    </location>
</feature>
<feature type="region of interest" description="Disordered" evidence="1">
    <location>
        <begin position="164"/>
        <end position="186"/>
    </location>
</feature>
<dbReference type="Pfam" id="PF14317">
    <property type="entry name" value="YcxB"/>
    <property type="match status" value="1"/>
</dbReference>
<keyword evidence="2" id="KW-1133">Transmembrane helix</keyword>
<keyword evidence="5" id="KW-1185">Reference proteome</keyword>
<dbReference type="Proteomes" id="UP000679690">
    <property type="component" value="Unassembled WGS sequence"/>
</dbReference>
<evidence type="ECO:0000259" key="3">
    <source>
        <dbReference type="Pfam" id="PF14317"/>
    </source>
</evidence>
<keyword evidence="2" id="KW-0812">Transmembrane</keyword>
<protein>
    <submittedName>
        <fullName evidence="4">YcxB family protein</fullName>
    </submittedName>
</protein>
<reference evidence="4 5" key="1">
    <citation type="submission" date="2021-03" db="EMBL/GenBank/DDBJ databases">
        <title>Actinoplanes flavus sp. nov., a novel actinomycete isolated from Coconut Palm rhizosphere soil.</title>
        <authorList>
            <person name="Luo X."/>
        </authorList>
    </citation>
    <scope>NUCLEOTIDE SEQUENCE [LARGE SCALE GENOMIC DNA]</scope>
    <source>
        <strain evidence="4 5">NEAU-H7</strain>
    </source>
</reference>
<evidence type="ECO:0000313" key="4">
    <source>
        <dbReference type="EMBL" id="MBO3742818.1"/>
    </source>
</evidence>
<gene>
    <name evidence="4" type="ORF">J5X75_35445</name>
</gene>
<proteinExistence type="predicted"/>